<reference evidence="3 5" key="2">
    <citation type="submission" date="2019-05" db="EMBL/GenBank/DDBJ databases">
        <authorList>
            <consortium name="Pathogen Informatics"/>
        </authorList>
    </citation>
    <scope>NUCLEOTIDE SEQUENCE [LARGE SCALE GENOMIC DNA]</scope>
    <source>
        <strain evidence="3 5">NCTC11557</strain>
    </source>
</reference>
<proteinExistence type="inferred from homology"/>
<accession>A0A9X5LXG6</accession>
<evidence type="ECO:0000313" key="2">
    <source>
        <dbReference type="EMBL" id="SQF67030.1"/>
    </source>
</evidence>
<dbReference type="EMBL" id="LS483361">
    <property type="protein sequence ID" value="SQF67030.1"/>
    <property type="molecule type" value="Genomic_DNA"/>
</dbReference>
<dbReference type="RefSeq" id="WP_065358606.1">
    <property type="nucleotide sequence ID" value="NZ_CABEHX010000001.1"/>
</dbReference>
<dbReference type="Proteomes" id="UP000339049">
    <property type="component" value="Unassembled WGS sequence"/>
</dbReference>
<dbReference type="PIRSF" id="PIRSF037260">
    <property type="entry name" value="UPF0223"/>
    <property type="match status" value="1"/>
</dbReference>
<dbReference type="Proteomes" id="UP000249571">
    <property type="component" value="Chromosome 1"/>
</dbReference>
<evidence type="ECO:0000313" key="3">
    <source>
        <dbReference type="EMBL" id="VTT24779.1"/>
    </source>
</evidence>
<protein>
    <recommendedName>
        <fullName evidence="1">UPF0223 protein NCTC11557_01285</fullName>
    </recommendedName>
</protein>
<name>A0A9X5LXG6_STREQ</name>
<dbReference type="HAMAP" id="MF_01041">
    <property type="entry name" value="UPF0223"/>
    <property type="match status" value="1"/>
</dbReference>
<evidence type="ECO:0000256" key="1">
    <source>
        <dbReference type="HAMAP-Rule" id="MF_01041"/>
    </source>
</evidence>
<gene>
    <name evidence="3" type="ORF">NCTC11557_01285</name>
    <name evidence="2" type="ORF">NCTC6179_01205</name>
</gene>
<dbReference type="SUPFAM" id="SSF158504">
    <property type="entry name" value="BH2638-like"/>
    <property type="match status" value="1"/>
</dbReference>
<evidence type="ECO:0000313" key="5">
    <source>
        <dbReference type="Proteomes" id="UP000339049"/>
    </source>
</evidence>
<dbReference type="AlphaFoldDB" id="A0A9X5LXG6"/>
<dbReference type="Gene3D" id="1.10.220.80">
    <property type="entry name" value="BH2638-like"/>
    <property type="match status" value="1"/>
</dbReference>
<dbReference type="EMBL" id="CABEIY010000007">
    <property type="protein sequence ID" value="VTT24779.1"/>
    <property type="molecule type" value="Genomic_DNA"/>
</dbReference>
<comment type="similarity">
    <text evidence="1">Belongs to the UPF0223 family.</text>
</comment>
<evidence type="ECO:0000313" key="4">
    <source>
        <dbReference type="Proteomes" id="UP000249571"/>
    </source>
</evidence>
<dbReference type="NCBIfam" id="NF003353">
    <property type="entry name" value="PRK04387.1"/>
    <property type="match status" value="1"/>
</dbReference>
<sequence>MSGNYHYPLDLSWSTEEISSVLHFLTRVELAYEDKVKAEDLLESYKAYKEIVRSKAQEKQIDRDFQKASGYSTYQAVKKARAIEKGFFSLGN</sequence>
<reference evidence="2 4" key="1">
    <citation type="submission" date="2018-06" db="EMBL/GenBank/DDBJ databases">
        <authorList>
            <consortium name="Pathogen Informatics"/>
            <person name="Doyle S."/>
        </authorList>
    </citation>
    <scope>NUCLEOTIDE SEQUENCE [LARGE SCALE GENOMIC DNA]</scope>
    <source>
        <strain evidence="2 4">NCTC6179</strain>
    </source>
</reference>
<dbReference type="InterPro" id="IPR023324">
    <property type="entry name" value="BH2638-like_sf"/>
</dbReference>
<dbReference type="Pfam" id="PF05256">
    <property type="entry name" value="UPF0223"/>
    <property type="match status" value="1"/>
</dbReference>
<dbReference type="InterPro" id="IPR007920">
    <property type="entry name" value="UPF0223"/>
</dbReference>
<organism evidence="2 4">
    <name type="scientific">Streptococcus dysgalactiae subsp. equisimilis</name>
    <name type="common">Streptococcus equisimilis</name>
    <dbReference type="NCBI Taxonomy" id="119602"/>
    <lineage>
        <taxon>Bacteria</taxon>
        <taxon>Bacillati</taxon>
        <taxon>Bacillota</taxon>
        <taxon>Bacilli</taxon>
        <taxon>Lactobacillales</taxon>
        <taxon>Streptococcaceae</taxon>
        <taxon>Streptococcus</taxon>
    </lineage>
</organism>